<accession>A0A8H9IX92</accession>
<gene>
    <name evidence="3" type="ORF">GCM10017566_44580</name>
</gene>
<protein>
    <recommendedName>
        <fullName evidence="2">Integrase catalytic domain-containing protein</fullName>
    </recommendedName>
</protein>
<feature type="region of interest" description="Disordered" evidence="1">
    <location>
        <begin position="39"/>
        <end position="61"/>
    </location>
</feature>
<proteinExistence type="predicted"/>
<dbReference type="EMBL" id="BNAV01000006">
    <property type="protein sequence ID" value="GHF65980.1"/>
    <property type="molecule type" value="Genomic_DNA"/>
</dbReference>
<name>A0A8H9IX92_9PSEU</name>
<dbReference type="InterPro" id="IPR036397">
    <property type="entry name" value="RNaseH_sf"/>
</dbReference>
<comment type="caution">
    <text evidence="3">The sequence shown here is derived from an EMBL/GenBank/DDBJ whole genome shotgun (WGS) entry which is preliminary data.</text>
</comment>
<evidence type="ECO:0000256" key="1">
    <source>
        <dbReference type="SAM" id="MobiDB-lite"/>
    </source>
</evidence>
<dbReference type="GO" id="GO:0015074">
    <property type="term" value="P:DNA integration"/>
    <property type="evidence" value="ECO:0007669"/>
    <property type="project" value="InterPro"/>
</dbReference>
<dbReference type="AlphaFoldDB" id="A0A8H9IX92"/>
<dbReference type="Proteomes" id="UP000658656">
    <property type="component" value="Unassembled WGS sequence"/>
</dbReference>
<dbReference type="InterPro" id="IPR012337">
    <property type="entry name" value="RNaseH-like_sf"/>
</dbReference>
<dbReference type="InterPro" id="IPR001584">
    <property type="entry name" value="Integrase_cat-core"/>
</dbReference>
<evidence type="ECO:0000259" key="2">
    <source>
        <dbReference type="Pfam" id="PF13683"/>
    </source>
</evidence>
<evidence type="ECO:0000313" key="4">
    <source>
        <dbReference type="Proteomes" id="UP000658656"/>
    </source>
</evidence>
<reference evidence="3" key="1">
    <citation type="journal article" date="2014" name="Int. J. Syst. Evol. Microbiol.">
        <title>Complete genome sequence of Corynebacterium casei LMG S-19264T (=DSM 44701T), isolated from a smear-ripened cheese.</title>
        <authorList>
            <consortium name="US DOE Joint Genome Institute (JGI-PGF)"/>
            <person name="Walter F."/>
            <person name="Albersmeier A."/>
            <person name="Kalinowski J."/>
            <person name="Ruckert C."/>
        </authorList>
    </citation>
    <scope>NUCLEOTIDE SEQUENCE</scope>
    <source>
        <strain evidence="3">CGMCC 4.7679</strain>
    </source>
</reference>
<feature type="domain" description="Integrase catalytic" evidence="2">
    <location>
        <begin position="1"/>
        <end position="49"/>
    </location>
</feature>
<organism evidence="3 4">
    <name type="scientific">Amycolatopsis bartoniae</name>
    <dbReference type="NCBI Taxonomy" id="941986"/>
    <lineage>
        <taxon>Bacteria</taxon>
        <taxon>Bacillati</taxon>
        <taxon>Actinomycetota</taxon>
        <taxon>Actinomycetes</taxon>
        <taxon>Pseudonocardiales</taxon>
        <taxon>Pseudonocardiaceae</taxon>
        <taxon>Amycolatopsis</taxon>
    </lineage>
</organism>
<dbReference type="Pfam" id="PF13683">
    <property type="entry name" value="rve_3"/>
    <property type="match status" value="1"/>
</dbReference>
<reference evidence="3" key="2">
    <citation type="submission" date="2020-09" db="EMBL/GenBank/DDBJ databases">
        <authorList>
            <person name="Sun Q."/>
            <person name="Zhou Y."/>
        </authorList>
    </citation>
    <scope>NUCLEOTIDE SEQUENCE</scope>
    <source>
        <strain evidence="3">CGMCC 4.7679</strain>
    </source>
</reference>
<dbReference type="SUPFAM" id="SSF53098">
    <property type="entry name" value="Ribonuclease H-like"/>
    <property type="match status" value="1"/>
</dbReference>
<dbReference type="GO" id="GO:0003676">
    <property type="term" value="F:nucleic acid binding"/>
    <property type="evidence" value="ECO:0007669"/>
    <property type="project" value="InterPro"/>
</dbReference>
<sequence>MERFNRTLLDEWAYARPYQSEAERREALPRWLHTYNHHRGHTTLAGHPPASRLPNLPGQNT</sequence>
<dbReference type="Gene3D" id="3.30.420.10">
    <property type="entry name" value="Ribonuclease H-like superfamily/Ribonuclease H"/>
    <property type="match status" value="1"/>
</dbReference>
<keyword evidence="4" id="KW-1185">Reference proteome</keyword>
<evidence type="ECO:0000313" key="3">
    <source>
        <dbReference type="EMBL" id="GHF65980.1"/>
    </source>
</evidence>